<dbReference type="InterPro" id="IPR029060">
    <property type="entry name" value="PIN-like_dom_sf"/>
</dbReference>
<evidence type="ECO:0000259" key="9">
    <source>
        <dbReference type="Pfam" id="PF01850"/>
    </source>
</evidence>
<dbReference type="AlphaFoldDB" id="A0A372ZUL9"/>
<feature type="binding site" evidence="8">
    <location>
        <position position="10"/>
    </location>
    <ligand>
        <name>Mg(2+)</name>
        <dbReference type="ChEBI" id="CHEBI:18420"/>
    </ligand>
</feature>
<comment type="function">
    <text evidence="8">Toxic component of a toxin-antitoxin (TA) system. An RNase.</text>
</comment>
<evidence type="ECO:0000256" key="4">
    <source>
        <dbReference type="ARBA" id="ARBA00022723"/>
    </source>
</evidence>
<dbReference type="EC" id="3.1.-.-" evidence="8"/>
<evidence type="ECO:0000313" key="11">
    <source>
        <dbReference type="Proteomes" id="UP000263377"/>
    </source>
</evidence>
<keyword evidence="11" id="KW-1185">Reference proteome</keyword>
<dbReference type="PANTHER" id="PTHR33653:SF1">
    <property type="entry name" value="RIBONUCLEASE VAPC2"/>
    <property type="match status" value="1"/>
</dbReference>
<evidence type="ECO:0000256" key="6">
    <source>
        <dbReference type="ARBA" id="ARBA00022842"/>
    </source>
</evidence>
<keyword evidence="5 8" id="KW-0378">Hydrolase</keyword>
<dbReference type="Proteomes" id="UP000263377">
    <property type="component" value="Unassembled WGS sequence"/>
</dbReference>
<dbReference type="GO" id="GO:0000287">
    <property type="term" value="F:magnesium ion binding"/>
    <property type="evidence" value="ECO:0007669"/>
    <property type="project" value="UniProtKB-UniRule"/>
</dbReference>
<comment type="similarity">
    <text evidence="7 8">Belongs to the PINc/VapC protein family.</text>
</comment>
<dbReference type="PANTHER" id="PTHR33653">
    <property type="entry name" value="RIBONUCLEASE VAPC2"/>
    <property type="match status" value="1"/>
</dbReference>
<evidence type="ECO:0000256" key="3">
    <source>
        <dbReference type="ARBA" id="ARBA00022722"/>
    </source>
</evidence>
<dbReference type="Pfam" id="PF01850">
    <property type="entry name" value="PIN"/>
    <property type="match status" value="1"/>
</dbReference>
<evidence type="ECO:0000256" key="1">
    <source>
        <dbReference type="ARBA" id="ARBA00001946"/>
    </source>
</evidence>
<evidence type="ECO:0000256" key="2">
    <source>
        <dbReference type="ARBA" id="ARBA00022649"/>
    </source>
</evidence>
<evidence type="ECO:0000256" key="5">
    <source>
        <dbReference type="ARBA" id="ARBA00022801"/>
    </source>
</evidence>
<feature type="domain" description="PIN" evidence="9">
    <location>
        <begin position="8"/>
        <end position="126"/>
    </location>
</feature>
<evidence type="ECO:0000313" key="10">
    <source>
        <dbReference type="EMBL" id="RGD59589.1"/>
    </source>
</evidence>
<dbReference type="GO" id="GO:0016787">
    <property type="term" value="F:hydrolase activity"/>
    <property type="evidence" value="ECO:0007669"/>
    <property type="project" value="UniProtKB-KW"/>
</dbReference>
<comment type="cofactor">
    <cofactor evidence="1 8">
        <name>Mg(2+)</name>
        <dbReference type="ChEBI" id="CHEBI:18420"/>
    </cofactor>
</comment>
<dbReference type="GO" id="GO:0004540">
    <property type="term" value="F:RNA nuclease activity"/>
    <property type="evidence" value="ECO:0007669"/>
    <property type="project" value="InterPro"/>
</dbReference>
<dbReference type="InterPro" id="IPR022907">
    <property type="entry name" value="VapC_family"/>
</dbReference>
<dbReference type="EMBL" id="QVIG01000001">
    <property type="protein sequence ID" value="RGD59589.1"/>
    <property type="molecule type" value="Genomic_DNA"/>
</dbReference>
<feature type="binding site" evidence="8">
    <location>
        <position position="100"/>
    </location>
    <ligand>
        <name>Mg(2+)</name>
        <dbReference type="ChEBI" id="CHEBI:18420"/>
    </ligand>
</feature>
<organism evidence="10 11">
    <name type="scientific">Kitasatospora xanthocidica</name>
    <dbReference type="NCBI Taxonomy" id="83382"/>
    <lineage>
        <taxon>Bacteria</taxon>
        <taxon>Bacillati</taxon>
        <taxon>Actinomycetota</taxon>
        <taxon>Actinomycetes</taxon>
        <taxon>Kitasatosporales</taxon>
        <taxon>Streptomycetaceae</taxon>
        <taxon>Kitasatospora</taxon>
    </lineage>
</organism>
<name>A0A372ZUL9_9ACTN</name>
<dbReference type="RefSeq" id="WP_117487745.1">
    <property type="nucleotide sequence ID" value="NZ_QVIG01000001.1"/>
</dbReference>
<reference evidence="10 11" key="1">
    <citation type="submission" date="2018-08" db="EMBL/GenBank/DDBJ databases">
        <title>Diversity &amp; Physiological Properties of Lignin-Decomposing Actinobacteria from Soil.</title>
        <authorList>
            <person name="Roh S.G."/>
            <person name="Kim S.B."/>
        </authorList>
    </citation>
    <scope>NUCLEOTIDE SEQUENCE [LARGE SCALE GENOMIC DNA]</scope>
    <source>
        <strain evidence="10 11">MMS17-GH009</strain>
    </source>
</reference>
<protein>
    <recommendedName>
        <fullName evidence="8">Ribonuclease VapC</fullName>
        <shortName evidence="8">RNase VapC</shortName>
        <ecNumber evidence="8">3.1.-.-</ecNumber>
    </recommendedName>
    <alternativeName>
        <fullName evidence="8">Toxin VapC</fullName>
    </alternativeName>
</protein>
<evidence type="ECO:0000256" key="7">
    <source>
        <dbReference type="ARBA" id="ARBA00038093"/>
    </source>
</evidence>
<proteinExistence type="inferred from homology"/>
<dbReference type="HAMAP" id="MF_00265">
    <property type="entry name" value="VapC_Nob1"/>
    <property type="match status" value="1"/>
</dbReference>
<keyword evidence="3 8" id="KW-0540">Nuclease</keyword>
<keyword evidence="8" id="KW-0800">Toxin</keyword>
<dbReference type="InterPro" id="IPR002716">
    <property type="entry name" value="PIN_dom"/>
</dbReference>
<dbReference type="CDD" id="cd18755">
    <property type="entry name" value="PIN_MtVapC3_VapC21-like"/>
    <property type="match status" value="1"/>
</dbReference>
<keyword evidence="2 8" id="KW-1277">Toxin-antitoxin system</keyword>
<dbReference type="InterPro" id="IPR050556">
    <property type="entry name" value="Type_II_TA_system_RNase"/>
</dbReference>
<comment type="caution">
    <text evidence="10">The sequence shown here is derived from an EMBL/GenBank/DDBJ whole genome shotgun (WGS) entry which is preliminary data.</text>
</comment>
<gene>
    <name evidence="8" type="primary">vapC</name>
    <name evidence="10" type="ORF">DR950_18940</name>
</gene>
<dbReference type="SUPFAM" id="SSF88723">
    <property type="entry name" value="PIN domain-like"/>
    <property type="match status" value="1"/>
</dbReference>
<accession>A0A372ZUL9</accession>
<dbReference type="GO" id="GO:0090729">
    <property type="term" value="F:toxin activity"/>
    <property type="evidence" value="ECO:0007669"/>
    <property type="project" value="UniProtKB-KW"/>
</dbReference>
<keyword evidence="4 8" id="KW-0479">Metal-binding</keyword>
<sequence length="142" mass="15587">MGAREGFLIDTSAAARLIAKPATLSLWGEALASGKIGMCAPTEGELLYSARSAAEMRAMRAQFERLYTWWVVPDDVWQRIPALQLRLAESGSHRSAGVVDLVVAVTAMHHGLTVLHYDRDFETIAKHADLKARWLAEPGSLD</sequence>
<evidence type="ECO:0000256" key="8">
    <source>
        <dbReference type="HAMAP-Rule" id="MF_00265"/>
    </source>
</evidence>
<dbReference type="Gene3D" id="3.40.50.1010">
    <property type="entry name" value="5'-nuclease"/>
    <property type="match status" value="1"/>
</dbReference>
<keyword evidence="6 8" id="KW-0460">Magnesium</keyword>